<dbReference type="Gene3D" id="3.40.50.150">
    <property type="entry name" value="Vaccinia Virus protein VP39"/>
    <property type="match status" value="1"/>
</dbReference>
<dbReference type="Proteomes" id="UP001589647">
    <property type="component" value="Unassembled WGS sequence"/>
</dbReference>
<reference evidence="1 2" key="1">
    <citation type="submission" date="2024-09" db="EMBL/GenBank/DDBJ databases">
        <authorList>
            <person name="Sun Q."/>
            <person name="Mori K."/>
        </authorList>
    </citation>
    <scope>NUCLEOTIDE SEQUENCE [LARGE SCALE GENOMIC DNA]</scope>
    <source>
        <strain evidence="1 2">CCM 3426</strain>
    </source>
</reference>
<dbReference type="Pfam" id="PF04672">
    <property type="entry name" value="Methyltransf_19"/>
    <property type="match status" value="1"/>
</dbReference>
<comment type="caution">
    <text evidence="1">The sequence shown here is derived from an EMBL/GenBank/DDBJ whole genome shotgun (WGS) entry which is preliminary data.</text>
</comment>
<dbReference type="GO" id="GO:0032259">
    <property type="term" value="P:methylation"/>
    <property type="evidence" value="ECO:0007669"/>
    <property type="project" value="UniProtKB-KW"/>
</dbReference>
<sequence length="258" mass="27810">MAGIDTTVPHSARIWNYWLGGKDNYEVDRIAGDEFLKIFPGMREGARESRAFLGRTITYLTAEAGIRQFLDIGTGLPTADNTHEIAQRLAPESRVVYADNDPLVLAHARALLVGTPEGATDYIDADVREPGAILAAAGKTLDFGRPIALNLSGIMGHVTDDDTALAIVGELMDALPAGSYLALNDGTNVHSQANRDAHDQYNQSGALPYVQRSPEQIARFFDGLELVEPGLVSVSRWRPATVGLPEEVEGYGAVARKP</sequence>
<gene>
    <name evidence="1" type="ORF">ACFFV7_05325</name>
</gene>
<organism evidence="1 2">
    <name type="scientific">Nonomuraea spiralis</name>
    <dbReference type="NCBI Taxonomy" id="46182"/>
    <lineage>
        <taxon>Bacteria</taxon>
        <taxon>Bacillati</taxon>
        <taxon>Actinomycetota</taxon>
        <taxon>Actinomycetes</taxon>
        <taxon>Streptosporangiales</taxon>
        <taxon>Streptosporangiaceae</taxon>
        <taxon>Nonomuraea</taxon>
    </lineage>
</organism>
<dbReference type="RefSeq" id="WP_189646558.1">
    <property type="nucleotide sequence ID" value="NZ_BMRC01000003.1"/>
</dbReference>
<name>A0ABV5I7V5_9ACTN</name>
<dbReference type="InterPro" id="IPR006764">
    <property type="entry name" value="SAM_dep_MeTrfase_SAV2177_type"/>
</dbReference>
<keyword evidence="1" id="KW-0489">Methyltransferase</keyword>
<accession>A0ABV5I7V5</accession>
<dbReference type="SUPFAM" id="SSF53335">
    <property type="entry name" value="S-adenosyl-L-methionine-dependent methyltransferases"/>
    <property type="match status" value="1"/>
</dbReference>
<evidence type="ECO:0000313" key="1">
    <source>
        <dbReference type="EMBL" id="MFB9200603.1"/>
    </source>
</evidence>
<dbReference type="EMBL" id="JBHMEI010000003">
    <property type="protein sequence ID" value="MFB9200603.1"/>
    <property type="molecule type" value="Genomic_DNA"/>
</dbReference>
<proteinExistence type="predicted"/>
<keyword evidence="2" id="KW-1185">Reference proteome</keyword>
<dbReference type="InterPro" id="IPR029063">
    <property type="entry name" value="SAM-dependent_MTases_sf"/>
</dbReference>
<dbReference type="PIRSF" id="PIRSF017393">
    <property type="entry name" value="MTase_SAV2177"/>
    <property type="match status" value="1"/>
</dbReference>
<dbReference type="GO" id="GO:0008168">
    <property type="term" value="F:methyltransferase activity"/>
    <property type="evidence" value="ECO:0007669"/>
    <property type="project" value="UniProtKB-KW"/>
</dbReference>
<keyword evidence="1" id="KW-0808">Transferase</keyword>
<evidence type="ECO:0000313" key="2">
    <source>
        <dbReference type="Proteomes" id="UP001589647"/>
    </source>
</evidence>
<protein>
    <submittedName>
        <fullName evidence="1">SAM-dependent methyltransferase</fullName>
    </submittedName>
</protein>